<dbReference type="GO" id="GO:0005739">
    <property type="term" value="C:mitochondrion"/>
    <property type="evidence" value="ECO:0007669"/>
    <property type="project" value="TreeGrafter"/>
</dbReference>
<dbReference type="SUPFAM" id="SSF53098">
    <property type="entry name" value="Ribonuclease H-like"/>
    <property type="match status" value="1"/>
</dbReference>
<evidence type="ECO:0000259" key="5">
    <source>
        <dbReference type="SMART" id="SM00479"/>
    </source>
</evidence>
<proteinExistence type="inferred from homology"/>
<evidence type="ECO:0000256" key="3">
    <source>
        <dbReference type="ARBA" id="ARBA00022801"/>
    </source>
</evidence>
<sequence>MLKKGISVASKVVKPSVNKSVKLSAAEIIAKAHSGPTYACKRPIVWIDCEMTGLDHHNDTILEICCLVTDEKLKVLDEGYEGVVHHEQSQLDAMNEWCIIHHGQSGVSARAREATTTKEDVERELLTYLQKHMPKGVGILAGNSVHMDRLFMLKDFPKVVEYLTYRIIDVSSVMEAARRFCPSILEDQPKKKGAHTAKEDIMDSIAQMAYFKDTLFTIPIKDTIKDKETVGDSSSPSSSKA</sequence>
<dbReference type="Proteomes" id="UP001378960">
    <property type="component" value="Unassembled WGS sequence"/>
</dbReference>
<dbReference type="InterPro" id="IPR012337">
    <property type="entry name" value="RNaseH-like_sf"/>
</dbReference>
<reference evidence="6 7" key="1">
    <citation type="journal article" date="2023" name="Elife">
        <title>Identification of key yeast species and microbe-microbe interactions impacting larval growth of Drosophila in the wild.</title>
        <authorList>
            <person name="Mure A."/>
            <person name="Sugiura Y."/>
            <person name="Maeda R."/>
            <person name="Honda K."/>
            <person name="Sakurai N."/>
            <person name="Takahashi Y."/>
            <person name="Watada M."/>
            <person name="Katoh T."/>
            <person name="Gotoh A."/>
            <person name="Gotoh Y."/>
            <person name="Taniguchi I."/>
            <person name="Nakamura K."/>
            <person name="Hayashi T."/>
            <person name="Katayama T."/>
            <person name="Uemura T."/>
            <person name="Hattori Y."/>
        </authorList>
    </citation>
    <scope>NUCLEOTIDE SEQUENCE [LARGE SCALE GENOMIC DNA]</scope>
    <source>
        <strain evidence="6 7">PK-24</strain>
    </source>
</reference>
<dbReference type="InterPro" id="IPR036397">
    <property type="entry name" value="RNaseH_sf"/>
</dbReference>
<name>A0AAV5R7L1_PICKL</name>
<evidence type="ECO:0000313" key="7">
    <source>
        <dbReference type="Proteomes" id="UP001378960"/>
    </source>
</evidence>
<accession>A0AAV5R7L1</accession>
<dbReference type="Gene3D" id="3.30.420.10">
    <property type="entry name" value="Ribonuclease H-like superfamily/Ribonuclease H"/>
    <property type="match status" value="1"/>
</dbReference>
<dbReference type="PANTHER" id="PTHR11046">
    <property type="entry name" value="OLIGORIBONUCLEASE, MITOCHONDRIAL"/>
    <property type="match status" value="1"/>
</dbReference>
<gene>
    <name evidence="6" type="ORF">DAPK24_035320</name>
</gene>
<evidence type="ECO:0000256" key="4">
    <source>
        <dbReference type="ARBA" id="ARBA00022839"/>
    </source>
</evidence>
<evidence type="ECO:0000256" key="2">
    <source>
        <dbReference type="ARBA" id="ARBA00022722"/>
    </source>
</evidence>
<dbReference type="PANTHER" id="PTHR11046:SF0">
    <property type="entry name" value="OLIGORIBONUCLEASE, MITOCHONDRIAL"/>
    <property type="match status" value="1"/>
</dbReference>
<dbReference type="GO" id="GO:0003676">
    <property type="term" value="F:nucleic acid binding"/>
    <property type="evidence" value="ECO:0007669"/>
    <property type="project" value="InterPro"/>
</dbReference>
<dbReference type="Pfam" id="PF00929">
    <property type="entry name" value="RNase_T"/>
    <property type="match status" value="1"/>
</dbReference>
<dbReference type="CDD" id="cd06135">
    <property type="entry name" value="Orn"/>
    <property type="match status" value="1"/>
</dbReference>
<organism evidence="6 7">
    <name type="scientific">Pichia kluyveri</name>
    <name type="common">Yeast</name>
    <dbReference type="NCBI Taxonomy" id="36015"/>
    <lineage>
        <taxon>Eukaryota</taxon>
        <taxon>Fungi</taxon>
        <taxon>Dikarya</taxon>
        <taxon>Ascomycota</taxon>
        <taxon>Saccharomycotina</taxon>
        <taxon>Pichiomycetes</taxon>
        <taxon>Pichiales</taxon>
        <taxon>Pichiaceae</taxon>
        <taxon>Pichia</taxon>
    </lineage>
</organism>
<keyword evidence="4" id="KW-0269">Exonuclease</keyword>
<evidence type="ECO:0000313" key="6">
    <source>
        <dbReference type="EMBL" id="GMM46957.1"/>
    </source>
</evidence>
<dbReference type="SMART" id="SM00479">
    <property type="entry name" value="EXOIII"/>
    <property type="match status" value="1"/>
</dbReference>
<dbReference type="NCBIfam" id="NF003765">
    <property type="entry name" value="PRK05359.1"/>
    <property type="match status" value="1"/>
</dbReference>
<keyword evidence="7" id="KW-1185">Reference proteome</keyword>
<dbReference type="GO" id="GO:0000175">
    <property type="term" value="F:3'-5'-RNA exonuclease activity"/>
    <property type="evidence" value="ECO:0007669"/>
    <property type="project" value="InterPro"/>
</dbReference>
<comment type="similarity">
    <text evidence="1">Belongs to the oligoribonuclease family.</text>
</comment>
<dbReference type="FunFam" id="3.30.420.10:FF:000003">
    <property type="entry name" value="Oligoribonuclease"/>
    <property type="match status" value="1"/>
</dbReference>
<dbReference type="InterPro" id="IPR022894">
    <property type="entry name" value="Oligoribonuclease"/>
</dbReference>
<dbReference type="EMBL" id="BTGB01000005">
    <property type="protein sequence ID" value="GMM46957.1"/>
    <property type="molecule type" value="Genomic_DNA"/>
</dbReference>
<protein>
    <submittedName>
        <fullName evidence="6">Rex2 protein</fullName>
    </submittedName>
</protein>
<keyword evidence="2" id="KW-0540">Nuclease</keyword>
<dbReference type="InterPro" id="IPR013520">
    <property type="entry name" value="Ribonucl_H"/>
</dbReference>
<comment type="caution">
    <text evidence="6">The sequence shown here is derived from an EMBL/GenBank/DDBJ whole genome shotgun (WGS) entry which is preliminary data.</text>
</comment>
<evidence type="ECO:0000256" key="1">
    <source>
        <dbReference type="ARBA" id="ARBA00009921"/>
    </source>
</evidence>
<dbReference type="AlphaFoldDB" id="A0AAV5R7L1"/>
<feature type="domain" description="Exonuclease" evidence="5">
    <location>
        <begin position="43"/>
        <end position="217"/>
    </location>
</feature>
<keyword evidence="3" id="KW-0378">Hydrolase</keyword>